<dbReference type="Proteomes" id="UP001328107">
    <property type="component" value="Unassembled WGS sequence"/>
</dbReference>
<sequence length="389" mass="44697">ELRNSSKRLTIQEEMQVIEYLGTLPKFKRNERDFASFANEFIGELRLTKIDLEVKSTKFVFGKLFENDERTLYDSIPEDLKTNDDWEAYLNALMHIFHTSQDIRFAQQELMGLKQRCDESVLSFRSRIEKTARFAFPFNPEHRVTPTLEVFISGLKDTIRWKIYDDEEPRNLSKAYVLARRFEAQNGKSSCDRVAAQVKRKLRDYVARGNNIKREQDLFNGIHASGLRGVSVYLAKVTREKTEEKEKALAKKLQPNIAGISSYGHFEFDGKTVRTWKLHGIGEGRVYKGLEGYKREIEIILEGGFVLSKDNATADEASLKKGEEPRLCWTAYLTKKGKADEEPDDTDEICSRGEEIDGGTTDRGLFTCNECGATFLKYGNLLRHLDIGR</sequence>
<keyword evidence="1" id="KW-0479">Metal-binding</keyword>
<dbReference type="InterPro" id="IPR013087">
    <property type="entry name" value="Znf_C2H2_type"/>
</dbReference>
<reference evidence="4" key="1">
    <citation type="submission" date="2022-10" db="EMBL/GenBank/DDBJ databases">
        <title>Genome assembly of Pristionchus species.</title>
        <authorList>
            <person name="Yoshida K."/>
            <person name="Sommer R.J."/>
        </authorList>
    </citation>
    <scope>NUCLEOTIDE SEQUENCE [LARGE SCALE GENOMIC DNA]</scope>
    <source>
        <strain evidence="4">RS5460</strain>
    </source>
</reference>
<dbReference type="PROSITE" id="PS50157">
    <property type="entry name" value="ZINC_FINGER_C2H2_2"/>
    <property type="match status" value="1"/>
</dbReference>
<name>A0AAN5DDQ8_9BILA</name>
<protein>
    <recommendedName>
        <fullName evidence="2">C2H2-type domain-containing protein</fullName>
    </recommendedName>
</protein>
<feature type="domain" description="C2H2-type" evidence="2">
    <location>
        <begin position="366"/>
        <end position="389"/>
    </location>
</feature>
<comment type="caution">
    <text evidence="3">The sequence shown here is derived from an EMBL/GenBank/DDBJ whole genome shotgun (WGS) entry which is preliminary data.</text>
</comment>
<proteinExistence type="predicted"/>
<dbReference type="GO" id="GO:0008270">
    <property type="term" value="F:zinc ion binding"/>
    <property type="evidence" value="ECO:0007669"/>
    <property type="project" value="UniProtKB-KW"/>
</dbReference>
<organism evidence="3 4">
    <name type="scientific">Pristionchus mayeri</name>
    <dbReference type="NCBI Taxonomy" id="1317129"/>
    <lineage>
        <taxon>Eukaryota</taxon>
        <taxon>Metazoa</taxon>
        <taxon>Ecdysozoa</taxon>
        <taxon>Nematoda</taxon>
        <taxon>Chromadorea</taxon>
        <taxon>Rhabditida</taxon>
        <taxon>Rhabditina</taxon>
        <taxon>Diplogasteromorpha</taxon>
        <taxon>Diplogasteroidea</taxon>
        <taxon>Neodiplogasteridae</taxon>
        <taxon>Pristionchus</taxon>
    </lineage>
</organism>
<dbReference type="EMBL" id="BTRK01000006">
    <property type="protein sequence ID" value="GMR61283.1"/>
    <property type="molecule type" value="Genomic_DNA"/>
</dbReference>
<keyword evidence="1" id="KW-0863">Zinc-finger</keyword>
<dbReference type="PANTHER" id="PTHR33845">
    <property type="entry name" value="C2H2-TYPE DOMAIN-CONTAINING PROTEIN"/>
    <property type="match status" value="1"/>
</dbReference>
<feature type="non-terminal residue" evidence="3">
    <location>
        <position position="1"/>
    </location>
</feature>
<keyword evidence="4" id="KW-1185">Reference proteome</keyword>
<evidence type="ECO:0000259" key="2">
    <source>
        <dbReference type="PROSITE" id="PS50157"/>
    </source>
</evidence>
<dbReference type="PANTHER" id="PTHR33845:SF1">
    <property type="entry name" value="C2H2-TYPE DOMAIN-CONTAINING PROTEIN"/>
    <property type="match status" value="1"/>
</dbReference>
<gene>
    <name evidence="3" type="ORF">PMAYCL1PPCAC_31478</name>
</gene>
<evidence type="ECO:0000313" key="3">
    <source>
        <dbReference type="EMBL" id="GMR61283.1"/>
    </source>
</evidence>
<feature type="non-terminal residue" evidence="3">
    <location>
        <position position="389"/>
    </location>
</feature>
<accession>A0AAN5DDQ8</accession>
<keyword evidence="1" id="KW-0862">Zinc</keyword>
<evidence type="ECO:0000313" key="4">
    <source>
        <dbReference type="Proteomes" id="UP001328107"/>
    </source>
</evidence>
<dbReference type="AlphaFoldDB" id="A0AAN5DDQ8"/>
<evidence type="ECO:0000256" key="1">
    <source>
        <dbReference type="PROSITE-ProRule" id="PRU00042"/>
    </source>
</evidence>